<keyword evidence="1" id="KW-0677">Repeat</keyword>
<reference evidence="6 7" key="1">
    <citation type="submission" date="2016-11" db="EMBL/GenBank/DDBJ databases">
        <authorList>
            <person name="Jaros S."/>
            <person name="Januszkiewicz K."/>
            <person name="Wedrychowicz H."/>
        </authorList>
    </citation>
    <scope>NUCLEOTIDE SEQUENCE [LARGE SCALE GENOMIC DNA]</scope>
    <source>
        <strain evidence="6 7">CGMCC 4.2025</strain>
    </source>
</reference>
<dbReference type="EMBL" id="FRBI01000005">
    <property type="protein sequence ID" value="SHL57304.1"/>
    <property type="molecule type" value="Genomic_DNA"/>
</dbReference>
<dbReference type="InterPro" id="IPR045351">
    <property type="entry name" value="DUF6531"/>
</dbReference>
<dbReference type="Pfam" id="PF05593">
    <property type="entry name" value="RHS_repeat"/>
    <property type="match status" value="10"/>
</dbReference>
<evidence type="ECO:0000313" key="6">
    <source>
        <dbReference type="EMBL" id="SHL57304.1"/>
    </source>
</evidence>
<dbReference type="Gene3D" id="2.180.10.10">
    <property type="entry name" value="RHS repeat-associated core"/>
    <property type="match status" value="3"/>
</dbReference>
<sequence length="1584" mass="169621">MGRLNPVGAAARPVFWGHGGGLMGLGDLVDKIGDSGEKLLGKAKKKAGELIDDGAHLVGDGLDHVGLHDAADWVDDHGDAVADQLGAEVAEQQLGQTEDPKELLHGDSAKIRAAAEHLARFHTAFETGHSGLIHLDPGSWDGDGAEAFRAKFKPQPAKWAKASAACQDATDALTAYAHTVDWALGQAKEAVRLWKQGQAARKTAADAYNAKVDRYNSDLDAYKKSGDGQPPVKPADFVDPGAKDRATAKDTLDSARRQRDTAAGEAESKIRTAAALAPEKPDFTDRMKSDGGDFLKSAPIQVEHFAGGLVRSGTDLLKFVRGLNPYDPYNLTHPAQYLTHLNSTAAGLVDMTAHPERLPGMLLGSGWGSDGDEAGGRLIGNILMALATDGGSAGAKAGVEGAGKEAGEDAAARAAAEDPLKSGIRKAAKDCVTDPVDIATGDMLLSQTDLSLAGTLPLVLDRTHLSSYRTGRWFGPSWASTLDQRLELDGQGAVFVADDGALLVYPVPAAGSPVLPVEGPRWPLEWDGVPGSPVRITDTDTGRTLHFAAVATASRPRGGPMLLPLAEVSDRNGNNYRITYDAAGVPAGISHSGGYRITVESRDRRVTGLRLVGADGTGTLVRSFGYDSAGRLTEVVNSSGLPYRFTYDTAGRITSWTDRNDSTYRYGYDSLGRCVRTEGPDGFLAGTLGYDGATRTTTFTDSLGNRRTYQHDAAYRLIRETDPLGHTTVQEWDAAHRLVAVTDPLGATTRYGYDDAGRVTAVDQPDGTRVTVAYNALGLPVEATEAGGATWTYGYDERGNRLTATDPLGGVTRSVYGPAGQILSVTDPDGSTRAYVTNAAGLVTGTTDPLGHRTAVERDAFGRVTAVTDQLGHTVRAAWTVEGRPLWRQGADGVRETWTWDPEGNLLARTDRAGRTTRYAYTHFDLAATRTDPDGRVYSFGYDSELNLTRVTGPGGLHWTYAYDPAGLLTSETDFNGRTLGYAHDAAGRLAVRTNGAGQTLAYTRDPLGRITEQRTPAGESTTYAYDADGLLAALSNADAEVTYERDALGHPLRETVNGRTTRYTYDPVGRRTSRTTPGGHTSTWTYDAAGRPAGLETAAGALEFTHDAAGRETGRRIADAFDLDQVWDPAGRLVRQSVAAGPAPRHRDYTYRPDGYLTEIRDSAGARRRFALDPEGRVTAVDAATWTESYAYDPAGNLTRHSAPGADEPGTDHHAGTDAPGTREYSGTRITRAGRTTYEHDAQGRLTRTTRRLLNGQKRVRTYTWDAEDRLTGTHGDGTAWRYRYDPLGRRIAKQQLGLDGSVHAHTDFTWEGTRLAERTAPGGGTTTWDYAPDSHRPLVQTENGTRFYAVVTDPVGTPTELLTAQGETAWRISTPLWGGGPATATAADCPLRFPGQYADDETGLHYNLHRYYDPHTARYLSADPLGLLPADNDYAYVHNPTARTDVLGLADCEKALKVADKVIERAQAGKMRKASNYHPHFPDDQRVLDILKNPDAIYQSQGGAGKLIFRQGDDIVVVKGGGAGGGDVITGYGPSGIKGDSGAKALGGRPEDPGDPITHDDIINGRIKDTNGNYMPPAIQIR</sequence>
<dbReference type="Pfam" id="PF20148">
    <property type="entry name" value="DUF6531"/>
    <property type="match status" value="1"/>
</dbReference>
<dbReference type="InterPro" id="IPR022385">
    <property type="entry name" value="Rhs_assc_core"/>
</dbReference>
<protein>
    <submittedName>
        <fullName evidence="6">RHS repeat-associated core domain-containing protein</fullName>
    </submittedName>
</protein>
<organism evidence="6 7">
    <name type="scientific">Actinacidiphila paucisporea</name>
    <dbReference type="NCBI Taxonomy" id="310782"/>
    <lineage>
        <taxon>Bacteria</taxon>
        <taxon>Bacillati</taxon>
        <taxon>Actinomycetota</taxon>
        <taxon>Actinomycetes</taxon>
        <taxon>Kitasatosporales</taxon>
        <taxon>Streptomycetaceae</taxon>
        <taxon>Actinacidiphila</taxon>
    </lineage>
</organism>
<evidence type="ECO:0000259" key="5">
    <source>
        <dbReference type="Pfam" id="PF25023"/>
    </source>
</evidence>
<evidence type="ECO:0000313" key="7">
    <source>
        <dbReference type="Proteomes" id="UP000184111"/>
    </source>
</evidence>
<dbReference type="InterPro" id="IPR056823">
    <property type="entry name" value="TEN-like_YD-shell"/>
</dbReference>
<proteinExistence type="predicted"/>
<dbReference type="Pfam" id="PF25023">
    <property type="entry name" value="TEN_YD-shell"/>
    <property type="match status" value="1"/>
</dbReference>
<feature type="compositionally biased region" description="Basic and acidic residues" evidence="2">
    <location>
        <begin position="241"/>
        <end position="268"/>
    </location>
</feature>
<dbReference type="PANTHER" id="PTHR32305">
    <property type="match status" value="1"/>
</dbReference>
<dbReference type="InterPro" id="IPR031325">
    <property type="entry name" value="RHS_repeat"/>
</dbReference>
<feature type="region of interest" description="Disordered" evidence="2">
    <location>
        <begin position="220"/>
        <end position="268"/>
    </location>
</feature>
<dbReference type="PANTHER" id="PTHR32305:SF15">
    <property type="entry name" value="PROTEIN RHSA-RELATED"/>
    <property type="match status" value="1"/>
</dbReference>
<dbReference type="InterPro" id="IPR050708">
    <property type="entry name" value="T6SS_VgrG/RHS"/>
</dbReference>
<dbReference type="Proteomes" id="UP000184111">
    <property type="component" value="Unassembled WGS sequence"/>
</dbReference>
<evidence type="ECO:0000256" key="2">
    <source>
        <dbReference type="SAM" id="MobiDB-lite"/>
    </source>
</evidence>
<name>A0A1M7BQS4_9ACTN</name>
<keyword evidence="7" id="KW-1185">Reference proteome</keyword>
<dbReference type="Pfam" id="PF21725">
    <property type="entry name" value="T7SS_signal"/>
    <property type="match status" value="1"/>
</dbReference>
<dbReference type="InterPro" id="IPR049082">
    <property type="entry name" value="T7SS_signal"/>
</dbReference>
<evidence type="ECO:0000259" key="3">
    <source>
        <dbReference type="Pfam" id="PF20148"/>
    </source>
</evidence>
<feature type="domain" description="Teneurin-like YD-shell" evidence="5">
    <location>
        <begin position="1229"/>
        <end position="1425"/>
    </location>
</feature>
<dbReference type="NCBIfam" id="TIGR03696">
    <property type="entry name" value="Rhs_assc_core"/>
    <property type="match status" value="1"/>
</dbReference>
<dbReference type="InterPro" id="IPR006530">
    <property type="entry name" value="YD"/>
</dbReference>
<dbReference type="SUPFAM" id="SSF69304">
    <property type="entry name" value="Tricorn protease N-terminal domain"/>
    <property type="match status" value="1"/>
</dbReference>
<gene>
    <name evidence="6" type="ORF">SAMN05216499_1054</name>
</gene>
<feature type="region of interest" description="Disordered" evidence="2">
    <location>
        <begin position="1542"/>
        <end position="1572"/>
    </location>
</feature>
<feature type="domain" description="Putative T7SS secretion signal" evidence="4">
    <location>
        <begin position="37"/>
        <end position="281"/>
    </location>
</feature>
<feature type="domain" description="DUF6531" evidence="3">
    <location>
        <begin position="434"/>
        <end position="505"/>
    </location>
</feature>
<accession>A0A1M7BQS4</accession>
<dbReference type="NCBIfam" id="TIGR01643">
    <property type="entry name" value="YD_repeat_2x"/>
    <property type="match status" value="16"/>
</dbReference>
<evidence type="ECO:0000259" key="4">
    <source>
        <dbReference type="Pfam" id="PF21725"/>
    </source>
</evidence>
<evidence type="ECO:0000256" key="1">
    <source>
        <dbReference type="ARBA" id="ARBA00022737"/>
    </source>
</evidence>
<feature type="compositionally biased region" description="Basic and acidic residues" evidence="2">
    <location>
        <begin position="1551"/>
        <end position="1571"/>
    </location>
</feature>
<dbReference type="STRING" id="310782.SAMN05216499_1054"/>
<feature type="region of interest" description="Disordered" evidence="2">
    <location>
        <begin position="1196"/>
        <end position="1228"/>
    </location>
</feature>